<dbReference type="EMBL" id="SDPT01000002">
    <property type="protein sequence ID" value="RXZ31553.1"/>
    <property type="molecule type" value="Genomic_DNA"/>
</dbReference>
<dbReference type="Proteomes" id="UP000292347">
    <property type="component" value="Unassembled WGS sequence"/>
</dbReference>
<dbReference type="InterPro" id="IPR021395">
    <property type="entry name" value="DUF3035"/>
</dbReference>
<accession>A0A4Q2IPK4</accession>
<evidence type="ECO:0000313" key="3">
    <source>
        <dbReference type="EMBL" id="RXZ31553.1"/>
    </source>
</evidence>
<feature type="signal peptide" evidence="2">
    <location>
        <begin position="1"/>
        <end position="27"/>
    </location>
</feature>
<feature type="chain" id="PRO_5043725122" evidence="2">
    <location>
        <begin position="28"/>
        <end position="135"/>
    </location>
</feature>
<evidence type="ECO:0000256" key="1">
    <source>
        <dbReference type="SAM" id="MobiDB-lite"/>
    </source>
</evidence>
<gene>
    <name evidence="3" type="ORF">EO081_09945</name>
</gene>
<dbReference type="PROSITE" id="PS51257">
    <property type="entry name" value="PROKAR_LIPOPROTEIN"/>
    <property type="match status" value="1"/>
</dbReference>
<dbReference type="RefSeq" id="WP_129341799.1">
    <property type="nucleotide sequence ID" value="NZ_JACIDD010000002.1"/>
</dbReference>
<feature type="region of interest" description="Disordered" evidence="1">
    <location>
        <begin position="70"/>
        <end position="135"/>
    </location>
</feature>
<keyword evidence="4" id="KW-1185">Reference proteome</keyword>
<dbReference type="Pfam" id="PF11233">
    <property type="entry name" value="DUF3035"/>
    <property type="match status" value="1"/>
</dbReference>
<dbReference type="AlphaFoldDB" id="A0A4Q2IPK4"/>
<evidence type="ECO:0000256" key="2">
    <source>
        <dbReference type="SAM" id="SignalP"/>
    </source>
</evidence>
<sequence length="135" mass="13467">MRKLHAAASVALALALAGCGSSGLNRARPDEFAVARQAPLVIPPDYALVPPQPGAPRPQEVGASTQALQAMFGGQAQRSASERAALTQAGGNDAADAGIRSGLADPNTAVVDKGSTTQDIVAAPEGDGEAARTTP</sequence>
<comment type="caution">
    <text evidence="3">The sequence shown here is derived from an EMBL/GenBank/DDBJ whole genome shotgun (WGS) entry which is preliminary data.</text>
</comment>
<keyword evidence="2" id="KW-0732">Signal</keyword>
<protein>
    <submittedName>
        <fullName evidence="3">DUF3035 domain-containing protein</fullName>
    </submittedName>
</protein>
<organism evidence="3 4">
    <name type="scientific">Sphingomonas desiccabilis</name>
    <dbReference type="NCBI Taxonomy" id="429134"/>
    <lineage>
        <taxon>Bacteria</taxon>
        <taxon>Pseudomonadati</taxon>
        <taxon>Pseudomonadota</taxon>
        <taxon>Alphaproteobacteria</taxon>
        <taxon>Sphingomonadales</taxon>
        <taxon>Sphingomonadaceae</taxon>
        <taxon>Sphingomonas</taxon>
    </lineage>
</organism>
<proteinExistence type="predicted"/>
<evidence type="ECO:0000313" key="4">
    <source>
        <dbReference type="Proteomes" id="UP000292347"/>
    </source>
</evidence>
<name>A0A4Q2IPK4_9SPHN</name>
<reference evidence="3 4" key="1">
    <citation type="submission" date="2019-01" db="EMBL/GenBank/DDBJ databases">
        <title>Sphingomonas mucosissima sp. nov. and Sphingomonas desiccabilis sp. nov., from biological soil crusts in the Colorado Plateau, USA.</title>
        <authorList>
            <person name="Zhu D."/>
        </authorList>
    </citation>
    <scope>NUCLEOTIDE SEQUENCE [LARGE SCALE GENOMIC DNA]</scope>
    <source>
        <strain evidence="3 4">CP1D</strain>
    </source>
</reference>
<dbReference type="OrthoDB" id="8478256at2"/>